<name>A0A6S6RT82_9BACT</name>
<accession>A0A6S6RT82</accession>
<dbReference type="Pfam" id="PF13181">
    <property type="entry name" value="TPR_8"/>
    <property type="match status" value="2"/>
</dbReference>
<organism evidence="5">
    <name type="scientific">uncultured Aureispira sp</name>
    <dbReference type="NCBI Taxonomy" id="1331704"/>
    <lineage>
        <taxon>Bacteria</taxon>
        <taxon>Pseudomonadati</taxon>
        <taxon>Bacteroidota</taxon>
        <taxon>Saprospiria</taxon>
        <taxon>Saprospirales</taxon>
        <taxon>Saprospiraceae</taxon>
        <taxon>Aureispira</taxon>
        <taxon>environmental samples</taxon>
    </lineage>
</organism>
<dbReference type="PANTHER" id="PTHR44858">
    <property type="entry name" value="TETRATRICOPEPTIDE REPEAT PROTEIN 6"/>
    <property type="match status" value="1"/>
</dbReference>
<dbReference type="EMBL" id="CACVAQ010000038">
    <property type="protein sequence ID" value="CAA6799575.1"/>
    <property type="molecule type" value="Genomic_DNA"/>
</dbReference>
<dbReference type="InterPro" id="IPR019734">
    <property type="entry name" value="TPR_rpt"/>
</dbReference>
<proteinExistence type="predicted"/>
<evidence type="ECO:0000256" key="3">
    <source>
        <dbReference type="PROSITE-ProRule" id="PRU00339"/>
    </source>
</evidence>
<dbReference type="PANTHER" id="PTHR44858:SF1">
    <property type="entry name" value="UDP-N-ACETYLGLUCOSAMINE--PEPTIDE N-ACETYLGLUCOSAMINYLTRANSFERASE SPINDLY-RELATED"/>
    <property type="match status" value="1"/>
</dbReference>
<feature type="repeat" description="TPR" evidence="3">
    <location>
        <begin position="95"/>
        <end position="128"/>
    </location>
</feature>
<gene>
    <name evidence="5" type="ORF">HELGO_WM29566</name>
</gene>
<evidence type="ECO:0000256" key="4">
    <source>
        <dbReference type="SAM" id="SignalP"/>
    </source>
</evidence>
<keyword evidence="1" id="KW-0677">Repeat</keyword>
<dbReference type="Pfam" id="PF00515">
    <property type="entry name" value="TPR_1"/>
    <property type="match status" value="1"/>
</dbReference>
<dbReference type="SMART" id="SM00028">
    <property type="entry name" value="TPR"/>
    <property type="match status" value="5"/>
</dbReference>
<dbReference type="Gene3D" id="1.25.40.10">
    <property type="entry name" value="Tetratricopeptide repeat domain"/>
    <property type="match status" value="3"/>
</dbReference>
<feature type="chain" id="PRO_5027590853" evidence="4">
    <location>
        <begin position="18"/>
        <end position="249"/>
    </location>
</feature>
<evidence type="ECO:0000256" key="2">
    <source>
        <dbReference type="ARBA" id="ARBA00022803"/>
    </source>
</evidence>
<reference evidence="5" key="1">
    <citation type="submission" date="2020-01" db="EMBL/GenBank/DDBJ databases">
        <authorList>
            <person name="Meier V. D."/>
            <person name="Meier V D."/>
        </authorList>
    </citation>
    <scope>NUCLEOTIDE SEQUENCE</scope>
    <source>
        <strain evidence="5">HLG_WM_MAG_10</strain>
    </source>
</reference>
<keyword evidence="2 3" id="KW-0802">TPR repeat</keyword>
<dbReference type="InterPro" id="IPR011990">
    <property type="entry name" value="TPR-like_helical_dom_sf"/>
</dbReference>
<dbReference type="SUPFAM" id="SSF48452">
    <property type="entry name" value="TPR-like"/>
    <property type="match status" value="1"/>
</dbReference>
<dbReference type="AlphaFoldDB" id="A0A6S6RT82"/>
<evidence type="ECO:0000313" key="5">
    <source>
        <dbReference type="EMBL" id="CAA6799575.1"/>
    </source>
</evidence>
<sequence>MKSLLLFLFLIPIALFAQEEVEQYNKGIKAHNSGDYLKAIECYEKCLAINSQNKDAALNLGIAYYNTSLTDFNKKEYDKCIQSCQKSLRYQPENAEAYYMIGTSQQIQKKYTEAIASYTQALKINNTSAKYYAARAWVYNDQNDRKARLADMKKAVEYEPKNAEYQFNCGKFKQNVSPEEFKTAGKNYTKAIELKPDYAEAYTERAAFYMTFQEFKKALVDLKKAKELGAEVSHLMEAAQFELEMLEEN</sequence>
<protein>
    <submittedName>
        <fullName evidence="5">Uncharacterized protein</fullName>
    </submittedName>
</protein>
<evidence type="ECO:0000256" key="1">
    <source>
        <dbReference type="ARBA" id="ARBA00022737"/>
    </source>
</evidence>
<dbReference type="PROSITE" id="PS50005">
    <property type="entry name" value="TPR"/>
    <property type="match status" value="1"/>
</dbReference>
<keyword evidence="4" id="KW-0732">Signal</keyword>
<dbReference type="InterPro" id="IPR050498">
    <property type="entry name" value="Ycf3"/>
</dbReference>
<feature type="signal peptide" evidence="4">
    <location>
        <begin position="1"/>
        <end position="17"/>
    </location>
</feature>